<gene>
    <name evidence="2" type="ORF">KCU76_g13514</name>
</gene>
<feature type="region of interest" description="Disordered" evidence="1">
    <location>
        <begin position="318"/>
        <end position="355"/>
    </location>
</feature>
<evidence type="ECO:0000313" key="3">
    <source>
        <dbReference type="Proteomes" id="UP000779574"/>
    </source>
</evidence>
<evidence type="ECO:0000256" key="1">
    <source>
        <dbReference type="SAM" id="MobiDB-lite"/>
    </source>
</evidence>
<dbReference type="OrthoDB" id="3906642at2759"/>
<evidence type="ECO:0000313" key="2">
    <source>
        <dbReference type="EMBL" id="KAG9682844.1"/>
    </source>
</evidence>
<feature type="non-terminal residue" evidence="2">
    <location>
        <position position="1"/>
    </location>
</feature>
<dbReference type="AlphaFoldDB" id="A0A9P8E905"/>
<feature type="region of interest" description="Disordered" evidence="1">
    <location>
        <begin position="155"/>
        <end position="191"/>
    </location>
</feature>
<name>A0A9P8E905_AURME</name>
<reference evidence="2" key="1">
    <citation type="journal article" date="2021" name="J Fungi (Basel)">
        <title>Virulence traits and population genomics of the black yeast Aureobasidium melanogenum.</title>
        <authorList>
            <person name="Cernosa A."/>
            <person name="Sun X."/>
            <person name="Gostincar C."/>
            <person name="Fang C."/>
            <person name="Gunde-Cimerman N."/>
            <person name="Song Z."/>
        </authorList>
    </citation>
    <scope>NUCLEOTIDE SEQUENCE</scope>
    <source>
        <strain evidence="2">EXF-9911</strain>
    </source>
</reference>
<protein>
    <submittedName>
        <fullName evidence="2">Uncharacterized protein</fullName>
    </submittedName>
</protein>
<feature type="compositionally biased region" description="Basic and acidic residues" evidence="1">
    <location>
        <begin position="321"/>
        <end position="338"/>
    </location>
</feature>
<dbReference type="EMBL" id="JAHFXF010000760">
    <property type="protein sequence ID" value="KAG9682844.1"/>
    <property type="molecule type" value="Genomic_DNA"/>
</dbReference>
<sequence length="355" mass="39531">MASLPDQQMATPIIDAQFLGELEEHLRPHDAAFFWVVKVLDEHYCQKSINIEALWAWIFMTLHNTETLVLLERCRRFLLPGGCDVERLDAIATNVAQHADQPEVVEAMLGQLGIPIQKWDWDAFDNERRLGRLSGLQPARVHETTLGARHNLVANQPAHNGNTSLSQHLAGLNNNPQVTSSIASSQPQTNHLNAAQQTNDFPSEPLDPQLEQLDLESIMSRNEALASKSSWKKTPMQLPAPFPNFPLSDIRNEGKVKQSMVPPPPPQHIDGPCVESLLRLVESPDAHIEPLSPGRIPNLTGLPTQKQAEIVLQQLRHHGERQKALDGKYRSVADELRKGQAQSQQEGDDVDMGGQ</sequence>
<organism evidence="2 3">
    <name type="scientific">Aureobasidium melanogenum</name>
    <name type="common">Aureobasidium pullulans var. melanogenum</name>
    <dbReference type="NCBI Taxonomy" id="46634"/>
    <lineage>
        <taxon>Eukaryota</taxon>
        <taxon>Fungi</taxon>
        <taxon>Dikarya</taxon>
        <taxon>Ascomycota</taxon>
        <taxon>Pezizomycotina</taxon>
        <taxon>Dothideomycetes</taxon>
        <taxon>Dothideomycetidae</taxon>
        <taxon>Dothideales</taxon>
        <taxon>Saccotheciaceae</taxon>
        <taxon>Aureobasidium</taxon>
    </lineage>
</organism>
<feature type="compositionally biased region" description="Acidic residues" evidence="1">
    <location>
        <begin position="346"/>
        <end position="355"/>
    </location>
</feature>
<comment type="caution">
    <text evidence="2">The sequence shown here is derived from an EMBL/GenBank/DDBJ whole genome shotgun (WGS) entry which is preliminary data.</text>
</comment>
<dbReference type="Proteomes" id="UP000779574">
    <property type="component" value="Unassembled WGS sequence"/>
</dbReference>
<reference evidence="2" key="2">
    <citation type="submission" date="2021-08" db="EMBL/GenBank/DDBJ databases">
        <authorList>
            <person name="Gostincar C."/>
            <person name="Sun X."/>
            <person name="Song Z."/>
            <person name="Gunde-Cimerman N."/>
        </authorList>
    </citation>
    <scope>NUCLEOTIDE SEQUENCE</scope>
    <source>
        <strain evidence="2">EXF-9911</strain>
    </source>
</reference>
<accession>A0A9P8E905</accession>
<proteinExistence type="predicted"/>